<comment type="caution">
    <text evidence="1">The sequence shown here is derived from an EMBL/GenBank/DDBJ whole genome shotgun (WGS) entry which is preliminary data.</text>
</comment>
<sequence>MLEVLPKVRTVLEQDSSEPTLRAVLVARFLEVAECLNGRCRPDEIHRDGYDVMSAETKIEGEDGITYLQTLMFPSTPWHQGLEPPVDGSVQASFCHRGTRGEIQRMRRCHNGHQWRGFHSTGAVVV</sequence>
<dbReference type="VEuPathDB" id="FungiDB:PC110_g9895"/>
<evidence type="ECO:0000313" key="1">
    <source>
        <dbReference type="EMBL" id="KAG2885819.1"/>
    </source>
</evidence>
<dbReference type="AlphaFoldDB" id="A0A8T1JM98"/>
<proteinExistence type="predicted"/>
<organism evidence="1 2">
    <name type="scientific">Phytophthora cactorum</name>
    <dbReference type="NCBI Taxonomy" id="29920"/>
    <lineage>
        <taxon>Eukaryota</taxon>
        <taxon>Sar</taxon>
        <taxon>Stramenopiles</taxon>
        <taxon>Oomycota</taxon>
        <taxon>Peronosporomycetes</taxon>
        <taxon>Peronosporales</taxon>
        <taxon>Peronosporaceae</taxon>
        <taxon>Phytophthora</taxon>
    </lineage>
</organism>
<dbReference type="Proteomes" id="UP000736787">
    <property type="component" value="Unassembled WGS sequence"/>
</dbReference>
<protein>
    <submittedName>
        <fullName evidence="1">Uncharacterized protein</fullName>
    </submittedName>
</protein>
<gene>
    <name evidence="1" type="ORF">PC117_g25507</name>
</gene>
<reference evidence="1" key="1">
    <citation type="submission" date="2018-10" db="EMBL/GenBank/DDBJ databases">
        <title>Effector identification in a new, highly contiguous assembly of the strawberry crown rot pathogen Phytophthora cactorum.</title>
        <authorList>
            <person name="Armitage A.D."/>
            <person name="Nellist C.F."/>
            <person name="Bates H."/>
            <person name="Vickerstaff R.J."/>
            <person name="Harrison R.J."/>
        </authorList>
    </citation>
    <scope>NUCLEOTIDE SEQUENCE</scope>
    <source>
        <strain evidence="1">4040</strain>
    </source>
</reference>
<accession>A0A8T1JM98</accession>
<dbReference type="EMBL" id="RCMK01002000">
    <property type="protein sequence ID" value="KAG2885819.1"/>
    <property type="molecule type" value="Genomic_DNA"/>
</dbReference>
<name>A0A8T1JM98_9STRA</name>
<evidence type="ECO:0000313" key="2">
    <source>
        <dbReference type="Proteomes" id="UP000736787"/>
    </source>
</evidence>